<evidence type="ECO:0000313" key="2">
    <source>
        <dbReference type="Proteomes" id="UP000503441"/>
    </source>
</evidence>
<dbReference type="Proteomes" id="UP000503441">
    <property type="component" value="Chromosome"/>
</dbReference>
<name>A0ABX6JZT6_9MICO</name>
<organism evidence="1 2">
    <name type="scientific">Leucobacter coleopterorum</name>
    <dbReference type="NCBI Taxonomy" id="2714933"/>
    <lineage>
        <taxon>Bacteria</taxon>
        <taxon>Bacillati</taxon>
        <taxon>Actinomycetota</taxon>
        <taxon>Actinomycetes</taxon>
        <taxon>Micrococcales</taxon>
        <taxon>Microbacteriaceae</taxon>
        <taxon>Leucobacter</taxon>
    </lineage>
</organism>
<accession>A0ABX6JZT6</accession>
<sequence length="166" mass="18357">MVLAWTLAAEDLLTETGAVTVKGLAKAARNVRDLLDTAGAETRYFARHEAGSFRMWTDTSGLTHARVVFDDLSAAWVRSIISAALRPRRGGPRFADTAEQARAKELSSDPHTNDQLAFDLLINVLWAGPLAHAETVFRRRQLPRQITLRYAWAGTDPPSKRFTLAA</sequence>
<dbReference type="RefSeq" id="WP_166330048.1">
    <property type="nucleotide sequence ID" value="NZ_CP049933.1"/>
</dbReference>
<reference evidence="1 2" key="1">
    <citation type="submission" date="2020-03" db="EMBL/GenBank/DDBJ databases">
        <title>Leucobacter sp. nov., isolated from beetles.</title>
        <authorList>
            <person name="Hyun D.-W."/>
            <person name="Bae J.-W."/>
        </authorList>
    </citation>
    <scope>NUCLEOTIDE SEQUENCE [LARGE SCALE GENOMIC DNA]</scope>
    <source>
        <strain evidence="1 2">HDW9A</strain>
    </source>
</reference>
<proteinExistence type="predicted"/>
<keyword evidence="2" id="KW-1185">Reference proteome</keyword>
<dbReference type="EMBL" id="CP049933">
    <property type="protein sequence ID" value="QIM18454.1"/>
    <property type="molecule type" value="Genomic_DNA"/>
</dbReference>
<gene>
    <name evidence="1" type="ORF">G7066_07100</name>
</gene>
<protein>
    <submittedName>
        <fullName evidence="1">Uncharacterized protein</fullName>
    </submittedName>
</protein>
<evidence type="ECO:0000313" key="1">
    <source>
        <dbReference type="EMBL" id="QIM18454.1"/>
    </source>
</evidence>